<evidence type="ECO:0000313" key="2">
    <source>
        <dbReference type="EMBL" id="CAD9166647.1"/>
    </source>
</evidence>
<feature type="region of interest" description="Disordered" evidence="1">
    <location>
        <begin position="86"/>
        <end position="107"/>
    </location>
</feature>
<gene>
    <name evidence="2" type="ORF">ACAT0790_LOCUS43415</name>
</gene>
<feature type="compositionally biased region" description="Low complexity" evidence="1">
    <location>
        <begin position="218"/>
        <end position="232"/>
    </location>
</feature>
<feature type="region of interest" description="Disordered" evidence="1">
    <location>
        <begin position="208"/>
        <end position="232"/>
    </location>
</feature>
<proteinExistence type="predicted"/>
<accession>A0A7S1RI62</accession>
<feature type="compositionally biased region" description="Polar residues" evidence="1">
    <location>
        <begin position="92"/>
        <end position="107"/>
    </location>
</feature>
<dbReference type="AlphaFoldDB" id="A0A7S1RI62"/>
<name>A0A7S1RI62_ALECA</name>
<sequence>MYGLRSINNMFAEHAGSRSDFIIVGHPEYKHGKVRSQTGLGDGWDVKRAMRPQKQLAASRSFGTLVSELVTPEPWVPLKEKTLRKQAMQKELASTSPEGKLGRSSSTGGLHRDFDAFIEQLNTPKAEHVAGRTARTPLSFAQNKRSATVCRHFAARHDEIEDLRQQFATKPDATQKQLRESGAWRYYALQMEQDRRLKAQFERDMHRLEPNVRKRDSAATAPLASPSLGRTV</sequence>
<dbReference type="EMBL" id="HBGE01072505">
    <property type="protein sequence ID" value="CAD9166647.1"/>
    <property type="molecule type" value="Transcribed_RNA"/>
</dbReference>
<evidence type="ECO:0000256" key="1">
    <source>
        <dbReference type="SAM" id="MobiDB-lite"/>
    </source>
</evidence>
<organism evidence="2">
    <name type="scientific">Alexandrium catenella</name>
    <name type="common">Red tide dinoflagellate</name>
    <name type="synonym">Gonyaulax catenella</name>
    <dbReference type="NCBI Taxonomy" id="2925"/>
    <lineage>
        <taxon>Eukaryota</taxon>
        <taxon>Sar</taxon>
        <taxon>Alveolata</taxon>
        <taxon>Dinophyceae</taxon>
        <taxon>Gonyaulacales</taxon>
        <taxon>Pyrocystaceae</taxon>
        <taxon>Alexandrium</taxon>
    </lineage>
</organism>
<protein>
    <submittedName>
        <fullName evidence="2">Uncharacterized protein</fullName>
    </submittedName>
</protein>
<feature type="compositionally biased region" description="Basic and acidic residues" evidence="1">
    <location>
        <begin position="208"/>
        <end position="217"/>
    </location>
</feature>
<reference evidence="2" key="1">
    <citation type="submission" date="2021-01" db="EMBL/GenBank/DDBJ databases">
        <authorList>
            <person name="Corre E."/>
            <person name="Pelletier E."/>
            <person name="Niang G."/>
            <person name="Scheremetjew M."/>
            <person name="Finn R."/>
            <person name="Kale V."/>
            <person name="Holt S."/>
            <person name="Cochrane G."/>
            <person name="Meng A."/>
            <person name="Brown T."/>
            <person name="Cohen L."/>
        </authorList>
    </citation>
    <scope>NUCLEOTIDE SEQUENCE</scope>
    <source>
        <strain evidence="2">OF101</strain>
    </source>
</reference>